<dbReference type="EMBL" id="SPNV01000921">
    <property type="protein sequence ID" value="KAF5854733.1"/>
    <property type="molecule type" value="Genomic_DNA"/>
</dbReference>
<accession>A0A8H6E0Y9</accession>
<evidence type="ECO:0000256" key="1">
    <source>
        <dbReference type="ARBA" id="ARBA00001971"/>
    </source>
</evidence>
<dbReference type="InterPro" id="IPR036396">
    <property type="entry name" value="Cyt_P450_sf"/>
</dbReference>
<dbReference type="GO" id="GO:0020037">
    <property type="term" value="F:heme binding"/>
    <property type="evidence" value="ECO:0007669"/>
    <property type="project" value="InterPro"/>
</dbReference>
<dbReference type="SUPFAM" id="SSF48264">
    <property type="entry name" value="Cytochrome P450"/>
    <property type="match status" value="1"/>
</dbReference>
<dbReference type="PANTHER" id="PTHR46206">
    <property type="entry name" value="CYTOCHROME P450"/>
    <property type="match status" value="1"/>
</dbReference>
<proteinExistence type="inferred from homology"/>
<dbReference type="PANTHER" id="PTHR46206:SF7">
    <property type="entry name" value="P450, PUTATIVE (EUROFUNG)-RELATED"/>
    <property type="match status" value="1"/>
</dbReference>
<dbReference type="GO" id="GO:0019748">
    <property type="term" value="P:secondary metabolic process"/>
    <property type="evidence" value="ECO:0007669"/>
    <property type="project" value="UniProtKB-ARBA"/>
</dbReference>
<evidence type="ECO:0000256" key="3">
    <source>
        <dbReference type="ARBA" id="ARBA00022723"/>
    </source>
</evidence>
<name>A0A8H6E0Y9_PETAA</name>
<evidence type="ECO:0000256" key="5">
    <source>
        <dbReference type="ARBA" id="ARBA00023004"/>
    </source>
</evidence>
<keyword evidence="6" id="KW-0503">Monooxygenase</keyword>
<evidence type="ECO:0000313" key="8">
    <source>
        <dbReference type="Proteomes" id="UP000541154"/>
    </source>
</evidence>
<keyword evidence="4" id="KW-0560">Oxidoreductase</keyword>
<dbReference type="GO" id="GO:0005506">
    <property type="term" value="F:iron ion binding"/>
    <property type="evidence" value="ECO:0007669"/>
    <property type="project" value="InterPro"/>
</dbReference>
<dbReference type="Proteomes" id="UP000541154">
    <property type="component" value="Unassembled WGS sequence"/>
</dbReference>
<protein>
    <submittedName>
        <fullName evidence="7">Uncharacterized protein</fullName>
    </submittedName>
</protein>
<dbReference type="GO" id="GO:0004497">
    <property type="term" value="F:monooxygenase activity"/>
    <property type="evidence" value="ECO:0007669"/>
    <property type="project" value="UniProtKB-KW"/>
</dbReference>
<gene>
    <name evidence="7" type="ORF">ETB97_012679</name>
</gene>
<evidence type="ECO:0000313" key="7">
    <source>
        <dbReference type="EMBL" id="KAF5854733.1"/>
    </source>
</evidence>
<dbReference type="InterPro" id="IPR001128">
    <property type="entry name" value="Cyt_P450"/>
</dbReference>
<reference evidence="7 8" key="1">
    <citation type="submission" date="2019-04" db="EMBL/GenBank/DDBJ databases">
        <title>Aspergillus burnettii sp. nov., novel species from soil in southeast Queensland.</title>
        <authorList>
            <person name="Gilchrist C.L.M."/>
            <person name="Pitt J.I."/>
            <person name="Lange L."/>
            <person name="Lacey H.J."/>
            <person name="Vuong D."/>
            <person name="Midgley D.J."/>
            <person name="Greenfield P."/>
            <person name="Bradbury M."/>
            <person name="Lacey E."/>
            <person name="Busk P.K."/>
            <person name="Pilgaard B."/>
            <person name="Chooi Y.H."/>
            <person name="Piggott A.M."/>
        </authorList>
    </citation>
    <scope>NUCLEOTIDE SEQUENCE [LARGE SCALE GENOMIC DNA]</scope>
    <source>
        <strain evidence="7 8">FRR 5400</strain>
    </source>
</reference>
<keyword evidence="8" id="KW-1185">Reference proteome</keyword>
<organism evidence="7 8">
    <name type="scientific">Petromyces alliaceus</name>
    <name type="common">Aspergillus alliaceus</name>
    <dbReference type="NCBI Taxonomy" id="209559"/>
    <lineage>
        <taxon>Eukaryota</taxon>
        <taxon>Fungi</taxon>
        <taxon>Dikarya</taxon>
        <taxon>Ascomycota</taxon>
        <taxon>Pezizomycotina</taxon>
        <taxon>Eurotiomycetes</taxon>
        <taxon>Eurotiomycetidae</taxon>
        <taxon>Eurotiales</taxon>
        <taxon>Aspergillaceae</taxon>
        <taxon>Aspergillus</taxon>
        <taxon>Aspergillus subgen. Circumdati</taxon>
    </lineage>
</organism>
<comment type="similarity">
    <text evidence="2">Belongs to the cytochrome P450 family.</text>
</comment>
<comment type="caution">
    <text evidence="7">The sequence shown here is derived from an EMBL/GenBank/DDBJ whole genome shotgun (WGS) entry which is preliminary data.</text>
</comment>
<dbReference type="AlphaFoldDB" id="A0A8H6E0Y9"/>
<evidence type="ECO:0000256" key="6">
    <source>
        <dbReference type="ARBA" id="ARBA00023033"/>
    </source>
</evidence>
<evidence type="ECO:0000256" key="4">
    <source>
        <dbReference type="ARBA" id="ARBA00023002"/>
    </source>
</evidence>
<dbReference type="Gene3D" id="1.10.630.10">
    <property type="entry name" value="Cytochrome P450"/>
    <property type="match status" value="1"/>
</dbReference>
<dbReference type="Pfam" id="PF00067">
    <property type="entry name" value="p450"/>
    <property type="match status" value="1"/>
</dbReference>
<comment type="cofactor">
    <cofactor evidence="1">
        <name>heme</name>
        <dbReference type="ChEBI" id="CHEBI:30413"/>
    </cofactor>
</comment>
<keyword evidence="5" id="KW-0408">Iron</keyword>
<evidence type="ECO:0000256" key="2">
    <source>
        <dbReference type="ARBA" id="ARBA00010617"/>
    </source>
</evidence>
<sequence length="134" mass="15074">MDGFLKESQRLNPPGELAFHRVVKHDLTLSDGLLLPKGTHICMASGPISRDPEVIGDPEVFDAYRFIKQNTATSGFVSTGPNNMHFGLGRRFLMEYEFRFSTEQKERPKNLLIGDKIVPNVSMAILIKKRVSDV</sequence>
<dbReference type="GO" id="GO:0016705">
    <property type="term" value="F:oxidoreductase activity, acting on paired donors, with incorporation or reduction of molecular oxygen"/>
    <property type="evidence" value="ECO:0007669"/>
    <property type="project" value="InterPro"/>
</dbReference>
<keyword evidence="3" id="KW-0479">Metal-binding</keyword>